<name>A0A6I8LEZ9_9PSEU</name>
<keyword evidence="3" id="KW-1185">Reference proteome</keyword>
<dbReference type="AlphaFoldDB" id="A0A6I8LEZ9"/>
<reference evidence="2 3" key="1">
    <citation type="submission" date="2019-09" db="EMBL/GenBank/DDBJ databases">
        <authorList>
            <person name="Leyn A S."/>
        </authorList>
    </citation>
    <scope>NUCLEOTIDE SEQUENCE [LARGE SCALE GENOMIC DNA]</scope>
    <source>
        <strain evidence="2">AA231_1</strain>
    </source>
</reference>
<evidence type="ECO:0000256" key="1">
    <source>
        <dbReference type="SAM" id="Phobius"/>
    </source>
</evidence>
<evidence type="ECO:0000313" key="3">
    <source>
        <dbReference type="Proteomes" id="UP000399805"/>
    </source>
</evidence>
<organism evidence="2 3">
    <name type="scientific">Amycolatopsis camponoti</name>
    <dbReference type="NCBI Taxonomy" id="2606593"/>
    <lineage>
        <taxon>Bacteria</taxon>
        <taxon>Bacillati</taxon>
        <taxon>Actinomycetota</taxon>
        <taxon>Actinomycetes</taxon>
        <taxon>Pseudonocardiales</taxon>
        <taxon>Pseudonocardiaceae</taxon>
        <taxon>Amycolatopsis</taxon>
    </lineage>
</organism>
<evidence type="ECO:0000313" key="2">
    <source>
        <dbReference type="EMBL" id="VVJ15452.1"/>
    </source>
</evidence>
<feature type="transmembrane region" description="Helical" evidence="1">
    <location>
        <begin position="41"/>
        <end position="62"/>
    </location>
</feature>
<dbReference type="RefSeq" id="WP_155540945.1">
    <property type="nucleotide sequence ID" value="NZ_CABVGP010000001.1"/>
</dbReference>
<proteinExistence type="predicted"/>
<keyword evidence="1" id="KW-0812">Transmembrane</keyword>
<feature type="transmembrane region" description="Helical" evidence="1">
    <location>
        <begin position="74"/>
        <end position="96"/>
    </location>
</feature>
<accession>A0A6I8LEZ9</accession>
<protein>
    <submittedName>
        <fullName evidence="2">Uncharacterized protein</fullName>
    </submittedName>
</protein>
<keyword evidence="1" id="KW-0472">Membrane</keyword>
<keyword evidence="1" id="KW-1133">Transmembrane helix</keyword>
<feature type="transmembrane region" description="Helical" evidence="1">
    <location>
        <begin position="152"/>
        <end position="172"/>
    </location>
</feature>
<sequence>MLCAAYQVVRWRHAQRREQVAERWAGTSPPPLNATAKLVGGWYLASTAVTFVGGAALCAAAFMTEPAVPTRYPAAIAVAAHTFALAAGAGATALVLGRVLRAPVIAEDAASHLVDGLLRAEDAYRFASPAPYVLVVASLPVVDWLEPGPLEWFALAYLVVVLGLQLTGWLLVRRRYRRLPPGFYGR</sequence>
<dbReference type="Proteomes" id="UP000399805">
    <property type="component" value="Unassembled WGS sequence"/>
</dbReference>
<gene>
    <name evidence="2" type="ORF">AA23TX_00473</name>
</gene>
<dbReference type="EMBL" id="CABVGP010000001">
    <property type="protein sequence ID" value="VVJ15452.1"/>
    <property type="molecule type" value="Genomic_DNA"/>
</dbReference>